<dbReference type="Gene3D" id="3.40.50.720">
    <property type="entry name" value="NAD(P)-binding Rossmann-like Domain"/>
    <property type="match status" value="1"/>
</dbReference>
<dbReference type="OrthoDB" id="25239at2157"/>
<evidence type="ECO:0000259" key="2">
    <source>
        <dbReference type="Pfam" id="PF01408"/>
    </source>
</evidence>
<feature type="domain" description="Gfo/Idh/MocA-like oxidoreductase N-terminal" evidence="2">
    <location>
        <begin position="1"/>
        <end position="118"/>
    </location>
</feature>
<dbReference type="STRING" id="767519.SAMN05216559_3769"/>
<dbReference type="InterPro" id="IPR055170">
    <property type="entry name" value="GFO_IDH_MocA-like_dom"/>
</dbReference>
<dbReference type="Pfam" id="PF22725">
    <property type="entry name" value="GFO_IDH_MocA_C3"/>
    <property type="match status" value="1"/>
</dbReference>
<protein>
    <submittedName>
        <fullName evidence="4">Predicted dehydrogenase</fullName>
    </submittedName>
</protein>
<feature type="compositionally biased region" description="Basic and acidic residues" evidence="1">
    <location>
        <begin position="312"/>
        <end position="333"/>
    </location>
</feature>
<feature type="domain" description="GFO/IDH/MocA-like oxidoreductase" evidence="3">
    <location>
        <begin position="128"/>
        <end position="236"/>
    </location>
</feature>
<dbReference type="AlphaFoldDB" id="A0A1I6M4M8"/>
<reference evidence="4 5" key="1">
    <citation type="submission" date="2016-10" db="EMBL/GenBank/DDBJ databases">
        <authorList>
            <person name="de Groot N.N."/>
        </authorList>
    </citation>
    <scope>NUCLEOTIDE SEQUENCE [LARGE SCALE GENOMIC DNA]</scope>
    <source>
        <strain evidence="4 5">CGMCC 1.10457</strain>
    </source>
</reference>
<sequence length="349" mass="38515">MNYGVVGTGYWGKNHVRVAAELRDQGRIDDIVLCDVDEDRVSEMAETYGVDYVTDVGDLEVDAATVATPSTTHEGIATDLLSRDTDLLVEKPLALDSDAAWAIVDAAERNDCSLGVGHIFRYHPALGELKRRIDRGELGRIKYLHTRRYTFRIPRDTTGVLYSLAVHDVDTYNYLLDGLPESIHCKMDDFVREGIDETATMTLDYGNTTGVINSSWQVPAFGKTRDLVVVGSNRSARLDYLENTELEIFDAEVYSDRDGQLTSRNDGSIVHTTEKREPLKAEIEAFVDASLEGEDPPASGRVGAQTVELLERAEESADEGRVVHPTDVGRSERQPTAVNSAVNSESSDD</sequence>
<keyword evidence="5" id="KW-1185">Reference proteome</keyword>
<dbReference type="SUPFAM" id="SSF51735">
    <property type="entry name" value="NAD(P)-binding Rossmann-fold domains"/>
    <property type="match status" value="1"/>
</dbReference>
<dbReference type="PANTHER" id="PTHR43377">
    <property type="entry name" value="BILIVERDIN REDUCTASE A"/>
    <property type="match status" value="1"/>
</dbReference>
<dbReference type="GO" id="GO:0000166">
    <property type="term" value="F:nucleotide binding"/>
    <property type="evidence" value="ECO:0007669"/>
    <property type="project" value="InterPro"/>
</dbReference>
<accession>A0A1I6M4M8</accession>
<organism evidence="4 5">
    <name type="scientific">Halomicrobium zhouii</name>
    <dbReference type="NCBI Taxonomy" id="767519"/>
    <lineage>
        <taxon>Archaea</taxon>
        <taxon>Methanobacteriati</taxon>
        <taxon>Methanobacteriota</taxon>
        <taxon>Stenosarchaea group</taxon>
        <taxon>Halobacteria</taxon>
        <taxon>Halobacteriales</taxon>
        <taxon>Haloarculaceae</taxon>
        <taxon>Halomicrobium</taxon>
    </lineage>
</organism>
<dbReference type="Pfam" id="PF01408">
    <property type="entry name" value="GFO_IDH_MocA"/>
    <property type="match status" value="1"/>
</dbReference>
<dbReference type="EMBL" id="FOZK01000004">
    <property type="protein sequence ID" value="SFS10613.1"/>
    <property type="molecule type" value="Genomic_DNA"/>
</dbReference>
<dbReference type="InterPro" id="IPR051450">
    <property type="entry name" value="Gfo/Idh/MocA_Oxidoreductases"/>
</dbReference>
<feature type="compositionally biased region" description="Polar residues" evidence="1">
    <location>
        <begin position="334"/>
        <end position="349"/>
    </location>
</feature>
<evidence type="ECO:0000313" key="4">
    <source>
        <dbReference type="EMBL" id="SFS10613.1"/>
    </source>
</evidence>
<dbReference type="PANTHER" id="PTHR43377:SF1">
    <property type="entry name" value="BILIVERDIN REDUCTASE A"/>
    <property type="match status" value="1"/>
</dbReference>
<name>A0A1I6M4M8_9EURY</name>
<gene>
    <name evidence="4" type="ORF">SAMN05216559_3769</name>
</gene>
<dbReference type="InterPro" id="IPR000683">
    <property type="entry name" value="Gfo/Idh/MocA-like_OxRdtase_N"/>
</dbReference>
<dbReference type="RefSeq" id="WP_089818581.1">
    <property type="nucleotide sequence ID" value="NZ_FOZK01000004.1"/>
</dbReference>
<evidence type="ECO:0000256" key="1">
    <source>
        <dbReference type="SAM" id="MobiDB-lite"/>
    </source>
</evidence>
<evidence type="ECO:0000313" key="5">
    <source>
        <dbReference type="Proteomes" id="UP000199062"/>
    </source>
</evidence>
<evidence type="ECO:0000259" key="3">
    <source>
        <dbReference type="Pfam" id="PF22725"/>
    </source>
</evidence>
<dbReference type="Gene3D" id="3.30.360.10">
    <property type="entry name" value="Dihydrodipicolinate Reductase, domain 2"/>
    <property type="match status" value="1"/>
</dbReference>
<dbReference type="InterPro" id="IPR036291">
    <property type="entry name" value="NAD(P)-bd_dom_sf"/>
</dbReference>
<dbReference type="SUPFAM" id="SSF55347">
    <property type="entry name" value="Glyceraldehyde-3-phosphate dehydrogenase-like, C-terminal domain"/>
    <property type="match status" value="1"/>
</dbReference>
<dbReference type="Proteomes" id="UP000199062">
    <property type="component" value="Unassembled WGS sequence"/>
</dbReference>
<proteinExistence type="predicted"/>
<feature type="region of interest" description="Disordered" evidence="1">
    <location>
        <begin position="312"/>
        <end position="349"/>
    </location>
</feature>